<gene>
    <name evidence="2" type="ORF">BST13_27460</name>
</gene>
<name>A0A1X0AGY0_9MYCO</name>
<evidence type="ECO:0000256" key="1">
    <source>
        <dbReference type="SAM" id="MobiDB-lite"/>
    </source>
</evidence>
<accession>A0A1X0AGY0</accession>
<dbReference type="STRING" id="1927124.BST13_27460"/>
<feature type="region of interest" description="Disordered" evidence="1">
    <location>
        <begin position="170"/>
        <end position="202"/>
    </location>
</feature>
<dbReference type="OrthoDB" id="4742158at2"/>
<dbReference type="RefSeq" id="WP_083167754.1">
    <property type="nucleotide sequence ID" value="NZ_MVHF01000036.1"/>
</dbReference>
<dbReference type="Proteomes" id="UP000192448">
    <property type="component" value="Unassembled WGS sequence"/>
</dbReference>
<organism evidence="2 3">
    <name type="scientific">Mycobacterium aquaticum</name>
    <dbReference type="NCBI Taxonomy" id="1927124"/>
    <lineage>
        <taxon>Bacteria</taxon>
        <taxon>Bacillati</taxon>
        <taxon>Actinomycetota</taxon>
        <taxon>Actinomycetes</taxon>
        <taxon>Mycobacteriales</taxon>
        <taxon>Mycobacteriaceae</taxon>
        <taxon>Mycobacterium</taxon>
    </lineage>
</organism>
<comment type="caution">
    <text evidence="2">The sequence shown here is derived from an EMBL/GenBank/DDBJ whole genome shotgun (WGS) entry which is preliminary data.</text>
</comment>
<feature type="compositionally biased region" description="Basic and acidic residues" evidence="1">
    <location>
        <begin position="192"/>
        <end position="202"/>
    </location>
</feature>
<evidence type="ECO:0000313" key="2">
    <source>
        <dbReference type="EMBL" id="ORA29320.1"/>
    </source>
</evidence>
<proteinExistence type="predicted"/>
<evidence type="ECO:0000313" key="3">
    <source>
        <dbReference type="Proteomes" id="UP000192448"/>
    </source>
</evidence>
<dbReference type="EMBL" id="MVHF01000036">
    <property type="protein sequence ID" value="ORA29320.1"/>
    <property type="molecule type" value="Genomic_DNA"/>
</dbReference>
<sequence length="202" mass="21753">MTDPMQPMVPFPVVRIPVVGPAPFNTLAVVRTQMGSSFVLSNTLAGAVVVPTSFKLIGHDPRVEPAFQHSTSACLWGISLDDDNDFLYAVDTVTGAFADDGTWQITAQIRSHFGSGVHHSEIAVLASSWVLCYEPPVDPRTSPGRPTQEGLHPTVEALERLQAARSRLLNPKPARGHGPAPVLPRAHHHGCSGRDDSCHCQN</sequence>
<dbReference type="AlphaFoldDB" id="A0A1X0AGY0"/>
<reference evidence="2 3" key="1">
    <citation type="submission" date="2017-02" db="EMBL/GenBank/DDBJ databases">
        <title>The new phylogeny of genus Mycobacterium.</title>
        <authorList>
            <person name="Tortoli E."/>
            <person name="Trovato A."/>
            <person name="Cirillo D.M."/>
        </authorList>
    </citation>
    <scope>NUCLEOTIDE SEQUENCE [LARGE SCALE GENOMIC DNA]</scope>
    <source>
        <strain evidence="2 3">RW6</strain>
    </source>
</reference>
<keyword evidence="3" id="KW-1185">Reference proteome</keyword>
<protein>
    <submittedName>
        <fullName evidence="2">Uncharacterized protein</fullName>
    </submittedName>
</protein>